<dbReference type="InterPro" id="IPR017900">
    <property type="entry name" value="4Fe4S_Fe_S_CS"/>
</dbReference>
<dbReference type="Pfam" id="PF12838">
    <property type="entry name" value="Fer4_7"/>
    <property type="match status" value="1"/>
</dbReference>
<dbReference type="InterPro" id="IPR036188">
    <property type="entry name" value="FAD/NAD-bd_sf"/>
</dbReference>
<evidence type="ECO:0000313" key="10">
    <source>
        <dbReference type="EMBL" id="MCU6762471.1"/>
    </source>
</evidence>
<dbReference type="PROSITE" id="PS51379">
    <property type="entry name" value="4FE4S_FER_2"/>
    <property type="match status" value="4"/>
</dbReference>
<dbReference type="Pfam" id="PF13484">
    <property type="entry name" value="Fer4_16"/>
    <property type="match status" value="1"/>
</dbReference>
<dbReference type="RefSeq" id="WP_158425173.1">
    <property type="nucleotide sequence ID" value="NZ_JAOQJQ010000003.1"/>
</dbReference>
<organism evidence="10 11">
    <name type="scientific">Brotonthovivens ammoniilytica</name>
    <dbReference type="NCBI Taxonomy" id="2981725"/>
    <lineage>
        <taxon>Bacteria</taxon>
        <taxon>Bacillati</taxon>
        <taxon>Bacillota</taxon>
        <taxon>Clostridia</taxon>
        <taxon>Lachnospirales</taxon>
        <taxon>Lachnospiraceae</taxon>
        <taxon>Brotonthovivens</taxon>
    </lineage>
</organism>
<comment type="caution">
    <text evidence="10">The sequence shown here is derived from an EMBL/GenBank/DDBJ whole genome shotgun (WGS) entry which is preliminary data.</text>
</comment>
<keyword evidence="11" id="KW-1185">Reference proteome</keyword>
<dbReference type="InterPro" id="IPR039650">
    <property type="entry name" value="HdrA-like"/>
</dbReference>
<feature type="domain" description="4Fe-4S ferredoxin-type" evidence="9">
    <location>
        <begin position="281"/>
        <end position="315"/>
    </location>
</feature>
<evidence type="ECO:0000256" key="2">
    <source>
        <dbReference type="ARBA" id="ARBA00006561"/>
    </source>
</evidence>
<sequence length="659" mass="72226">MSRIGVFVCHCGTNIAGTVDVERVAKAMELEPNVVYAADYKYMCSEPGQAMVKEKIEEYNLDRIVICSCTPRMHENTFRKMLAGTKINPYMLEIANLREQCSWVHTDKEKATEKAIDLARMAVAKVDRNKPLHTSTIPIHKKALVIGGGIAGIQAALDIADAGYQVTLLDREPSIGGRMVMLDKTFPTLDCSACISTPKMVEVSAHPNIELKTYCELEDVSGYVGNFEVTIKQKARYVNHDLCTGCGLCETKCPTKVLSEFNQGMSERRAIYKSFAQAVPAKPVIDADHCRKLKDGKCGVCEKVCPLGAIKFDDKETTFTETYGAIVVSTGYQLIEWQKLYPEYGGGRFKDVISGLQFERLVNASGPTEGHIVRPSDHTEPKDVVIVKCVGSRDPKKGKSYCSRACCMYGAKHAHQILEKIPGSNVYIFYMDVRTPGKGYEEFYDRTRNDGAHYIRGRVSKIYKEGGRLICRGEDSLLGQQISVEADLVILETAMVPADGIGEIVHKLGISMDADGWVQEAHPKLRPVETQTGGVFLAGTCQGPKDIPDTVAQASAAAVKVCGLFSKDEMETSPMTSKVSQDKCCGCAHCVAMCPYKAISLVEIDDRDGNKRIKRMAAEVNTGLCQGCGCCAAACRTGAIDLQGFTNEQILREVDALCQ</sequence>
<keyword evidence="8" id="KW-0411">Iron-sulfur</keyword>
<dbReference type="InterPro" id="IPR017896">
    <property type="entry name" value="4Fe4S_Fe-S-bd"/>
</dbReference>
<evidence type="ECO:0000256" key="5">
    <source>
        <dbReference type="ARBA" id="ARBA00022827"/>
    </source>
</evidence>
<dbReference type="SUPFAM" id="SSF51905">
    <property type="entry name" value="FAD/NAD(P)-binding domain"/>
    <property type="match status" value="1"/>
</dbReference>
<dbReference type="PROSITE" id="PS00198">
    <property type="entry name" value="4FE4S_FER_1"/>
    <property type="match status" value="2"/>
</dbReference>
<accession>A0ABT2TJZ2</accession>
<evidence type="ECO:0000256" key="6">
    <source>
        <dbReference type="ARBA" id="ARBA00023002"/>
    </source>
</evidence>
<keyword evidence="5" id="KW-0274">FAD</keyword>
<dbReference type="Gene3D" id="3.30.70.20">
    <property type="match status" value="2"/>
</dbReference>
<reference evidence="10 11" key="1">
    <citation type="journal article" date="2021" name="ISME Commun">
        <title>Automated analysis of genomic sequences facilitates high-throughput and comprehensive description of bacteria.</title>
        <authorList>
            <person name="Hitch T.C.A."/>
        </authorList>
    </citation>
    <scope>NUCLEOTIDE SEQUENCE [LARGE SCALE GENOMIC DNA]</scope>
    <source>
        <strain evidence="10 11">Sanger_109</strain>
    </source>
</reference>
<evidence type="ECO:0000259" key="9">
    <source>
        <dbReference type="PROSITE" id="PS51379"/>
    </source>
</evidence>
<keyword evidence="6" id="KW-0560">Oxidoreductase</keyword>
<evidence type="ECO:0000256" key="7">
    <source>
        <dbReference type="ARBA" id="ARBA00023004"/>
    </source>
</evidence>
<keyword evidence="5" id="KW-0285">Flavoprotein</keyword>
<feature type="domain" description="4Fe-4S ferredoxin-type" evidence="9">
    <location>
        <begin position="234"/>
        <end position="264"/>
    </location>
</feature>
<proteinExistence type="inferred from homology"/>
<protein>
    <submittedName>
        <fullName evidence="10">CoB--CoM heterodisulfide reductase iron-sulfur subunit A family protein</fullName>
    </submittedName>
</protein>
<gene>
    <name evidence="10" type="ORF">OCV88_09005</name>
</gene>
<evidence type="ECO:0000256" key="1">
    <source>
        <dbReference type="ARBA" id="ARBA00001974"/>
    </source>
</evidence>
<name>A0ABT2TJZ2_9FIRM</name>
<keyword evidence="3" id="KW-0004">4Fe-4S</keyword>
<evidence type="ECO:0000256" key="8">
    <source>
        <dbReference type="ARBA" id="ARBA00023014"/>
    </source>
</evidence>
<feature type="domain" description="4Fe-4S ferredoxin-type" evidence="9">
    <location>
        <begin position="616"/>
        <end position="645"/>
    </location>
</feature>
<dbReference type="EMBL" id="JAOQJQ010000003">
    <property type="protein sequence ID" value="MCU6762471.1"/>
    <property type="molecule type" value="Genomic_DNA"/>
</dbReference>
<keyword evidence="4" id="KW-0479">Metal-binding</keyword>
<dbReference type="Proteomes" id="UP001652442">
    <property type="component" value="Unassembled WGS sequence"/>
</dbReference>
<dbReference type="Gene3D" id="3.40.50.720">
    <property type="entry name" value="NAD(P)-binding Rossmann-like Domain"/>
    <property type="match status" value="1"/>
</dbReference>
<comment type="cofactor">
    <cofactor evidence="1">
        <name>FAD</name>
        <dbReference type="ChEBI" id="CHEBI:57692"/>
    </cofactor>
</comment>
<dbReference type="PANTHER" id="PTHR43498">
    <property type="entry name" value="FERREDOXIN:COB-COM HETERODISULFIDE REDUCTASE SUBUNIT A"/>
    <property type="match status" value="1"/>
</dbReference>
<comment type="similarity">
    <text evidence="2">Belongs to the HdrA family.</text>
</comment>
<dbReference type="PANTHER" id="PTHR43498:SF1">
    <property type="entry name" value="COB--COM HETERODISULFIDE REDUCTASE IRON-SULFUR SUBUNIT A"/>
    <property type="match status" value="1"/>
</dbReference>
<feature type="domain" description="4Fe-4S ferredoxin-type" evidence="9">
    <location>
        <begin position="575"/>
        <end position="604"/>
    </location>
</feature>
<evidence type="ECO:0000256" key="3">
    <source>
        <dbReference type="ARBA" id="ARBA00022485"/>
    </source>
</evidence>
<dbReference type="SUPFAM" id="SSF54862">
    <property type="entry name" value="4Fe-4S ferredoxins"/>
    <property type="match status" value="1"/>
</dbReference>
<keyword evidence="7" id="KW-0408">Iron</keyword>
<dbReference type="Pfam" id="PF12831">
    <property type="entry name" value="FAD_oxidored"/>
    <property type="match status" value="1"/>
</dbReference>
<evidence type="ECO:0000256" key="4">
    <source>
        <dbReference type="ARBA" id="ARBA00022723"/>
    </source>
</evidence>
<evidence type="ECO:0000313" key="11">
    <source>
        <dbReference type="Proteomes" id="UP001652442"/>
    </source>
</evidence>